<dbReference type="GO" id="GO:0045109">
    <property type="term" value="P:intermediate filament organization"/>
    <property type="evidence" value="ECO:0007669"/>
    <property type="project" value="TreeGrafter"/>
</dbReference>
<evidence type="ECO:0000313" key="6">
    <source>
        <dbReference type="Proteomes" id="UP000695026"/>
    </source>
</evidence>
<dbReference type="Gene3D" id="1.20.5.1160">
    <property type="entry name" value="Vasodilator-stimulated phosphoprotein"/>
    <property type="match status" value="1"/>
</dbReference>
<evidence type="ECO:0000256" key="4">
    <source>
        <dbReference type="SAM" id="MobiDB-lite"/>
    </source>
</evidence>
<keyword evidence="2" id="KW-0175">Coiled coil</keyword>
<dbReference type="Pfam" id="PF00038">
    <property type="entry name" value="Filament"/>
    <property type="match status" value="1"/>
</dbReference>
<dbReference type="GO" id="GO:0005615">
    <property type="term" value="C:extracellular space"/>
    <property type="evidence" value="ECO:0007669"/>
    <property type="project" value="TreeGrafter"/>
</dbReference>
<accession>A0A9F2R9S6</accession>
<gene>
    <name evidence="7" type="primary">LOC103057137</name>
</gene>
<dbReference type="PANTHER" id="PTHR45616">
    <property type="entry name" value="GATA-TYPE DOMAIN-CONTAINING PROTEIN"/>
    <property type="match status" value="1"/>
</dbReference>
<evidence type="ECO:0000313" key="7">
    <source>
        <dbReference type="RefSeq" id="XP_007440867.1"/>
    </source>
</evidence>
<feature type="compositionally biased region" description="Basic and acidic residues" evidence="4">
    <location>
        <begin position="184"/>
        <end position="196"/>
    </location>
</feature>
<dbReference type="KEGG" id="pbi:103057137"/>
<dbReference type="SUPFAM" id="SSF64593">
    <property type="entry name" value="Intermediate filament protein, coiled coil region"/>
    <property type="match status" value="2"/>
</dbReference>
<dbReference type="FunFam" id="1.20.5.1160:FF:000001">
    <property type="entry name" value="Keratin type II"/>
    <property type="match status" value="1"/>
</dbReference>
<dbReference type="GO" id="GO:0031424">
    <property type="term" value="P:keratinization"/>
    <property type="evidence" value="ECO:0007669"/>
    <property type="project" value="TreeGrafter"/>
</dbReference>
<comment type="similarity">
    <text evidence="3">Belongs to the intermediate filament family.</text>
</comment>
<evidence type="ECO:0000256" key="3">
    <source>
        <dbReference type="RuleBase" id="RU000685"/>
    </source>
</evidence>
<evidence type="ECO:0000256" key="2">
    <source>
        <dbReference type="ARBA" id="ARBA00023054"/>
    </source>
</evidence>
<keyword evidence="6" id="KW-1185">Reference proteome</keyword>
<dbReference type="GeneID" id="103057137"/>
<name>A0A9F2R9S6_PYTBI</name>
<dbReference type="InterPro" id="IPR039008">
    <property type="entry name" value="IF_rod_dom"/>
</dbReference>
<feature type="region of interest" description="Disordered" evidence="4">
    <location>
        <begin position="169"/>
        <end position="196"/>
    </location>
</feature>
<dbReference type="InterPro" id="IPR018039">
    <property type="entry name" value="IF_conserved"/>
</dbReference>
<dbReference type="Gene3D" id="1.20.5.500">
    <property type="entry name" value="Single helix bin"/>
    <property type="match status" value="1"/>
</dbReference>
<dbReference type="Gene3D" id="1.20.5.170">
    <property type="match status" value="1"/>
</dbReference>
<dbReference type="OrthoDB" id="9048947at2759"/>
<sequence length="486" mass="54779">MSRQLLAGSQQNAQSPFTQYSVSSSSSWLRPGSWSSTKTSNCRGRTTLSLCGSYKSSTCGSGGQGVQRRYSIQGVRVDPKLLEPFHVSISPEIQKEKRKESEEMKNLNSKFACFIDQVQSLEQKNQLLETKWSLLQQQDKSPTENLELLFEQYIAALRNMLEDLCQTNKKLQSDSESSKAQTADSKRNYEEKANQRVAAEKEVTELRKDVACISSNNAELEKKVSLLAQEIQFLKCVYEKEKEQLEKQEEGMDVVVKMDNSRNLDLNSAILEIRKQYEEVVQRSQAEADKYYQNKFEDAQSKRSSFQGDLKNRQQQISELIKQIEKVQCELLRLQKENEELQKTVTEATKEGEQAVQEAQQKFTELMEALRNGKDELATLLLDFQELLNLKLTLDIEIAAYKSLLEGEEERICKDSGSSISISVTNSGSNSQSAAKQGKECSEKAGGVCGGKPTGIKVPTFTDSKTKCQSEKCSTVCKQSSNSKRK</sequence>
<dbReference type="SMART" id="SM01391">
    <property type="entry name" value="Filament"/>
    <property type="match status" value="1"/>
</dbReference>
<dbReference type="PRINTS" id="PR01276">
    <property type="entry name" value="TYPE2KERATIN"/>
</dbReference>
<feature type="region of interest" description="Disordered" evidence="4">
    <location>
        <begin position="424"/>
        <end position="455"/>
    </location>
</feature>
<reference evidence="7" key="1">
    <citation type="submission" date="2025-08" db="UniProtKB">
        <authorList>
            <consortium name="RefSeq"/>
        </authorList>
    </citation>
    <scope>IDENTIFICATION</scope>
    <source>
        <tissue evidence="7">Liver</tissue>
    </source>
</reference>
<dbReference type="GO" id="GO:0045095">
    <property type="term" value="C:keratin filament"/>
    <property type="evidence" value="ECO:0007669"/>
    <property type="project" value="InterPro"/>
</dbReference>
<dbReference type="RefSeq" id="XP_007440867.1">
    <property type="nucleotide sequence ID" value="XM_007440805.2"/>
</dbReference>
<proteinExistence type="inferred from homology"/>
<dbReference type="PROSITE" id="PS51842">
    <property type="entry name" value="IF_ROD_2"/>
    <property type="match status" value="1"/>
</dbReference>
<dbReference type="GO" id="GO:0030280">
    <property type="term" value="F:structural constituent of skin epidermis"/>
    <property type="evidence" value="ECO:0007669"/>
    <property type="project" value="TreeGrafter"/>
</dbReference>
<feature type="compositionally biased region" description="Low complexity" evidence="4">
    <location>
        <begin position="424"/>
        <end position="433"/>
    </location>
</feature>
<dbReference type="OMA" id="CKEMEQM"/>
<dbReference type="PANTHER" id="PTHR45616:SF19">
    <property type="entry name" value="KERATIN 90"/>
    <property type="match status" value="1"/>
</dbReference>
<feature type="domain" description="IF rod" evidence="5">
    <location>
        <begin position="100"/>
        <end position="412"/>
    </location>
</feature>
<protein>
    <submittedName>
        <fullName evidence="7">Keratin, type II cytoskeletal 4-like</fullName>
    </submittedName>
</protein>
<dbReference type="InterPro" id="IPR003054">
    <property type="entry name" value="Keratin_II"/>
</dbReference>
<evidence type="ECO:0000259" key="5">
    <source>
        <dbReference type="PROSITE" id="PS51842"/>
    </source>
</evidence>
<evidence type="ECO:0000256" key="1">
    <source>
        <dbReference type="ARBA" id="ARBA00022754"/>
    </source>
</evidence>
<dbReference type="Proteomes" id="UP000695026">
    <property type="component" value="Unplaced"/>
</dbReference>
<keyword evidence="1 3" id="KW-0403">Intermediate filament</keyword>
<dbReference type="PROSITE" id="PS00226">
    <property type="entry name" value="IF_ROD_1"/>
    <property type="match status" value="1"/>
</dbReference>
<dbReference type="AlphaFoldDB" id="A0A9F2R9S6"/>
<organism evidence="6 7">
    <name type="scientific">Python bivittatus</name>
    <name type="common">Burmese python</name>
    <name type="synonym">Python molurus bivittatus</name>
    <dbReference type="NCBI Taxonomy" id="176946"/>
    <lineage>
        <taxon>Eukaryota</taxon>
        <taxon>Metazoa</taxon>
        <taxon>Chordata</taxon>
        <taxon>Craniata</taxon>
        <taxon>Vertebrata</taxon>
        <taxon>Euteleostomi</taxon>
        <taxon>Lepidosauria</taxon>
        <taxon>Squamata</taxon>
        <taxon>Bifurcata</taxon>
        <taxon>Unidentata</taxon>
        <taxon>Episquamata</taxon>
        <taxon>Toxicofera</taxon>
        <taxon>Serpentes</taxon>
        <taxon>Henophidia</taxon>
        <taxon>Pythonidae</taxon>
        <taxon>Python</taxon>
    </lineage>
</organism>